<dbReference type="Gene3D" id="1.10.1370.40">
    <property type="match status" value="1"/>
</dbReference>
<dbReference type="Gene3D" id="3.40.390.10">
    <property type="entry name" value="Collagenase (Catalytic Domain)"/>
    <property type="match status" value="1"/>
</dbReference>
<dbReference type="PANTHER" id="PTHR43660:SF1">
    <property type="entry name" value="DIPEPTIDYL CARBOXYPEPTIDASE"/>
    <property type="match status" value="1"/>
</dbReference>
<dbReference type="GO" id="GO:0006508">
    <property type="term" value="P:proteolysis"/>
    <property type="evidence" value="ECO:0007669"/>
    <property type="project" value="UniProtKB-KW"/>
</dbReference>
<name>A0A4R2GTS3_9HYPH</name>
<dbReference type="Pfam" id="PF01432">
    <property type="entry name" value="Peptidase_M3"/>
    <property type="match status" value="1"/>
</dbReference>
<evidence type="ECO:0000313" key="10">
    <source>
        <dbReference type="EMBL" id="TCO13738.1"/>
    </source>
</evidence>
<evidence type="ECO:0000256" key="3">
    <source>
        <dbReference type="ARBA" id="ARBA00022723"/>
    </source>
</evidence>
<dbReference type="InterPro" id="IPR024077">
    <property type="entry name" value="Neurolysin/TOP_dom2"/>
</dbReference>
<keyword evidence="5 7" id="KW-0862">Zinc</keyword>
<reference evidence="10 11" key="1">
    <citation type="submission" date="2019-03" db="EMBL/GenBank/DDBJ databases">
        <title>Genomic Encyclopedia of Type Strains, Phase IV (KMG-IV): sequencing the most valuable type-strain genomes for metagenomic binning, comparative biology and taxonomic classification.</title>
        <authorList>
            <person name="Goeker M."/>
        </authorList>
    </citation>
    <scope>NUCLEOTIDE SEQUENCE [LARGE SCALE GENOMIC DNA]</scope>
    <source>
        <strain evidence="10 11">DSM 22958</strain>
    </source>
</reference>
<evidence type="ECO:0000256" key="6">
    <source>
        <dbReference type="ARBA" id="ARBA00023049"/>
    </source>
</evidence>
<dbReference type="EMBL" id="SLWL01000005">
    <property type="protein sequence ID" value="TCO13738.1"/>
    <property type="molecule type" value="Genomic_DNA"/>
</dbReference>
<comment type="caution">
    <text evidence="10">The sequence shown here is derived from an EMBL/GenBank/DDBJ whole genome shotgun (WGS) entry which is preliminary data.</text>
</comment>
<dbReference type="Proteomes" id="UP000294881">
    <property type="component" value="Unassembled WGS sequence"/>
</dbReference>
<evidence type="ECO:0000256" key="8">
    <source>
        <dbReference type="SAM" id="MobiDB-lite"/>
    </source>
</evidence>
<dbReference type="GO" id="GO:0005829">
    <property type="term" value="C:cytosol"/>
    <property type="evidence" value="ECO:0007669"/>
    <property type="project" value="TreeGrafter"/>
</dbReference>
<evidence type="ECO:0000256" key="5">
    <source>
        <dbReference type="ARBA" id="ARBA00022833"/>
    </source>
</evidence>
<protein>
    <submittedName>
        <fullName evidence="10">Peptidyl-dipeptidase Dcp</fullName>
    </submittedName>
</protein>
<dbReference type="AlphaFoldDB" id="A0A4R2GTS3"/>
<keyword evidence="4 7" id="KW-0378">Hydrolase</keyword>
<accession>A0A4R2GTS3</accession>
<comment type="similarity">
    <text evidence="1 7">Belongs to the peptidase M3 family.</text>
</comment>
<keyword evidence="2 7" id="KW-0645">Protease</keyword>
<dbReference type="RefSeq" id="WP_132005701.1">
    <property type="nucleotide sequence ID" value="NZ_JBHUNN010000002.1"/>
</dbReference>
<dbReference type="CDD" id="cd06456">
    <property type="entry name" value="M3A_DCP"/>
    <property type="match status" value="1"/>
</dbReference>
<keyword evidence="6 7" id="KW-0482">Metalloprotease</keyword>
<dbReference type="InterPro" id="IPR001567">
    <property type="entry name" value="Pept_M3A_M3B_dom"/>
</dbReference>
<organism evidence="10 11">
    <name type="scientific">Camelimonas lactis</name>
    <dbReference type="NCBI Taxonomy" id="659006"/>
    <lineage>
        <taxon>Bacteria</taxon>
        <taxon>Pseudomonadati</taxon>
        <taxon>Pseudomonadota</taxon>
        <taxon>Alphaproteobacteria</taxon>
        <taxon>Hyphomicrobiales</taxon>
        <taxon>Chelatococcaceae</taxon>
        <taxon>Camelimonas</taxon>
    </lineage>
</organism>
<dbReference type="Gene3D" id="1.10.1370.10">
    <property type="entry name" value="Neurolysin, domain 3"/>
    <property type="match status" value="1"/>
</dbReference>
<evidence type="ECO:0000256" key="4">
    <source>
        <dbReference type="ARBA" id="ARBA00022801"/>
    </source>
</evidence>
<sequence>MNRPHSAVRDASGHAAGHAAASPSSSANPLLRPWTTPHGVPPFGAFTPADFREAFDVALAEHDAEIAAIANNPGPATFDNVIAAMERAGATLTRVSGLFFNLSSADTSPELQAIERDMAPVLARHYNAIALDPALFARIQAVPETGLTPEQARLLEREKTAFRRAGAGLPPETMARLSDIAARLATLGASFAQNVLADESAWEMALDEGDLDGLPEDLRNAAAQAANERGQPGRYVITLSRSLLEPFLQFSTRRDLRARAFRAFAARGANGDAHDNRAIIAETMALRAEKARLLGYDSFAAFRLDDAMAKTPEAVAGLLHAVWEPARARALADQQALQDLFIADGHNGELEPWDWRHYAARRRRNEADFDETGLKPYLQLERMIAAAFDVARRLFGLTFRERSDLPRWRDDVRAFEVTDGNGKHVAIFYGDYFNRPSKRSGAWMSSFRSQQNLDGEVRPVVVNVMNFARPADGQPALLSFDDARTLFHEFGHALHGMLSNVTYPSLAGTSVARDFVEFPSQLYEHWLEQPQVLQTFATHWRTGEPMPEPMLRRLLDSRNEGQGFATVEYAASALVDLRLHQRTDFEGFDIDAFERQTLDDIGMPRAIIMRHRPGHFLHVFAGDGYSSAYYSYLWSEVLDADGFAAFRDSGDIFDPALARRLHDFVYAAGNLRDPREAWLGFREREADPQALLAKRGLDQAA</sequence>
<evidence type="ECO:0000259" key="9">
    <source>
        <dbReference type="Pfam" id="PF01432"/>
    </source>
</evidence>
<evidence type="ECO:0000256" key="2">
    <source>
        <dbReference type="ARBA" id="ARBA00022670"/>
    </source>
</evidence>
<proteinExistence type="inferred from homology"/>
<comment type="cofactor">
    <cofactor evidence="7">
        <name>Zn(2+)</name>
        <dbReference type="ChEBI" id="CHEBI:29105"/>
    </cofactor>
    <text evidence="7">Binds 1 zinc ion.</text>
</comment>
<dbReference type="GO" id="GO:0046872">
    <property type="term" value="F:metal ion binding"/>
    <property type="evidence" value="ECO:0007669"/>
    <property type="project" value="UniProtKB-UniRule"/>
</dbReference>
<keyword evidence="3 7" id="KW-0479">Metal-binding</keyword>
<dbReference type="GO" id="GO:0004180">
    <property type="term" value="F:carboxypeptidase activity"/>
    <property type="evidence" value="ECO:0007669"/>
    <property type="project" value="TreeGrafter"/>
</dbReference>
<dbReference type="PANTHER" id="PTHR43660">
    <property type="entry name" value="DIPEPTIDYL CARBOXYPEPTIDASE"/>
    <property type="match status" value="1"/>
</dbReference>
<dbReference type="SUPFAM" id="SSF55486">
    <property type="entry name" value="Metalloproteases ('zincins'), catalytic domain"/>
    <property type="match status" value="1"/>
</dbReference>
<evidence type="ECO:0000256" key="1">
    <source>
        <dbReference type="ARBA" id="ARBA00006040"/>
    </source>
</evidence>
<feature type="compositionally biased region" description="Low complexity" evidence="8">
    <location>
        <begin position="13"/>
        <end position="27"/>
    </location>
</feature>
<gene>
    <name evidence="10" type="ORF">EV666_105109</name>
</gene>
<dbReference type="GO" id="GO:0004222">
    <property type="term" value="F:metalloendopeptidase activity"/>
    <property type="evidence" value="ECO:0007669"/>
    <property type="project" value="InterPro"/>
</dbReference>
<dbReference type="InterPro" id="IPR024079">
    <property type="entry name" value="MetalloPept_cat_dom_sf"/>
</dbReference>
<dbReference type="InterPro" id="IPR034005">
    <property type="entry name" value="M3A_DCP"/>
</dbReference>
<feature type="domain" description="Peptidase M3A/M3B catalytic" evidence="9">
    <location>
        <begin position="249"/>
        <end position="696"/>
    </location>
</feature>
<feature type="region of interest" description="Disordered" evidence="8">
    <location>
        <begin position="1"/>
        <end position="34"/>
    </location>
</feature>
<evidence type="ECO:0000256" key="7">
    <source>
        <dbReference type="RuleBase" id="RU003435"/>
    </source>
</evidence>
<dbReference type="OrthoDB" id="9773538at2"/>
<dbReference type="FunFam" id="3.40.390.10:FF:000009">
    <property type="entry name" value="Oligopeptidase A"/>
    <property type="match status" value="1"/>
</dbReference>
<dbReference type="InterPro" id="IPR045090">
    <property type="entry name" value="Pept_M3A_M3B"/>
</dbReference>
<evidence type="ECO:0000313" key="11">
    <source>
        <dbReference type="Proteomes" id="UP000294881"/>
    </source>
</evidence>
<keyword evidence="11" id="KW-1185">Reference proteome</keyword>